<dbReference type="EMBL" id="JABTTQ020000004">
    <property type="protein sequence ID" value="KAK6158243.1"/>
    <property type="molecule type" value="Genomic_DNA"/>
</dbReference>
<organism evidence="3 4">
    <name type="scientific">Rehmannia glutinosa</name>
    <name type="common">Chinese foxglove</name>
    <dbReference type="NCBI Taxonomy" id="99300"/>
    <lineage>
        <taxon>Eukaryota</taxon>
        <taxon>Viridiplantae</taxon>
        <taxon>Streptophyta</taxon>
        <taxon>Embryophyta</taxon>
        <taxon>Tracheophyta</taxon>
        <taxon>Spermatophyta</taxon>
        <taxon>Magnoliopsida</taxon>
        <taxon>eudicotyledons</taxon>
        <taxon>Gunneridae</taxon>
        <taxon>Pentapetalae</taxon>
        <taxon>asterids</taxon>
        <taxon>lamiids</taxon>
        <taxon>Lamiales</taxon>
        <taxon>Orobanchaceae</taxon>
        <taxon>Rehmannieae</taxon>
        <taxon>Rehmannia</taxon>
    </lineage>
</organism>
<evidence type="ECO:0000313" key="3">
    <source>
        <dbReference type="EMBL" id="KAK6158243.1"/>
    </source>
</evidence>
<dbReference type="CDD" id="cd06222">
    <property type="entry name" value="RNase_H_like"/>
    <property type="match status" value="1"/>
</dbReference>
<evidence type="ECO:0000313" key="4">
    <source>
        <dbReference type="Proteomes" id="UP001318860"/>
    </source>
</evidence>
<dbReference type="Gene3D" id="3.30.420.10">
    <property type="entry name" value="Ribonuclease H-like superfamily/Ribonuclease H"/>
    <property type="match status" value="1"/>
</dbReference>
<feature type="region of interest" description="Disordered" evidence="1">
    <location>
        <begin position="1"/>
        <end position="21"/>
    </location>
</feature>
<dbReference type="InterPro" id="IPR012337">
    <property type="entry name" value="RNaseH-like_sf"/>
</dbReference>
<comment type="caution">
    <text evidence="3">The sequence shown here is derived from an EMBL/GenBank/DDBJ whole genome shotgun (WGS) entry which is preliminary data.</text>
</comment>
<dbReference type="InterPro" id="IPR044730">
    <property type="entry name" value="RNase_H-like_dom_plant"/>
</dbReference>
<dbReference type="InterPro" id="IPR036397">
    <property type="entry name" value="RNaseH_sf"/>
</dbReference>
<proteinExistence type="predicted"/>
<dbReference type="InterPro" id="IPR002156">
    <property type="entry name" value="RNaseH_domain"/>
</dbReference>
<name>A0ABR0XGZ4_REHGL</name>
<reference evidence="3 4" key="1">
    <citation type="journal article" date="2021" name="Comput. Struct. Biotechnol. J.">
        <title>De novo genome assembly of the potent medicinal plant Rehmannia glutinosa using nanopore technology.</title>
        <authorList>
            <person name="Ma L."/>
            <person name="Dong C."/>
            <person name="Song C."/>
            <person name="Wang X."/>
            <person name="Zheng X."/>
            <person name="Niu Y."/>
            <person name="Chen S."/>
            <person name="Feng W."/>
        </authorList>
    </citation>
    <scope>NUCLEOTIDE SEQUENCE [LARGE SCALE GENOMIC DNA]</scope>
    <source>
        <strain evidence="3">DH-2019</strain>
    </source>
</reference>
<dbReference type="Proteomes" id="UP001318860">
    <property type="component" value="Unassembled WGS sequence"/>
</dbReference>
<evidence type="ECO:0000256" key="1">
    <source>
        <dbReference type="SAM" id="MobiDB-lite"/>
    </source>
</evidence>
<feature type="compositionally biased region" description="Basic and acidic residues" evidence="1">
    <location>
        <begin position="1"/>
        <end position="14"/>
    </location>
</feature>
<accession>A0ABR0XGZ4</accession>
<dbReference type="SUPFAM" id="SSF53098">
    <property type="entry name" value="Ribonuclease H-like"/>
    <property type="match status" value="1"/>
</dbReference>
<evidence type="ECO:0000259" key="2">
    <source>
        <dbReference type="Pfam" id="PF13456"/>
    </source>
</evidence>
<dbReference type="Pfam" id="PF13456">
    <property type="entry name" value="RVT_3"/>
    <property type="match status" value="1"/>
</dbReference>
<keyword evidence="4" id="KW-1185">Reference proteome</keyword>
<feature type="domain" description="RNase H type-1" evidence="2">
    <location>
        <begin position="24"/>
        <end position="112"/>
    </location>
</feature>
<gene>
    <name evidence="3" type="ORF">DH2020_005557</name>
</gene>
<dbReference type="InterPro" id="IPR052929">
    <property type="entry name" value="RNase_H-like_EbsB-rel"/>
</dbReference>
<dbReference type="PANTHER" id="PTHR47074">
    <property type="entry name" value="BNAC02G40300D PROTEIN"/>
    <property type="match status" value="1"/>
</dbReference>
<protein>
    <recommendedName>
        <fullName evidence="2">RNase H type-1 domain-containing protein</fullName>
    </recommendedName>
</protein>
<sequence>MKHDQISAAKEQRSPTEPGFAKINTDASIMEDVGSGFGVIIRDDQGQVIKSSYRFQPHVLDVEVAEAVACRDGIILAKELGLTRVIVEMDNQSLYTKLCRRTEEFSYLGNLLG</sequence>
<dbReference type="PANTHER" id="PTHR47074:SF11">
    <property type="entry name" value="REVERSE TRANSCRIPTASE-LIKE PROTEIN"/>
    <property type="match status" value="1"/>
</dbReference>